<dbReference type="InterPro" id="IPR005467">
    <property type="entry name" value="His_kinase_dom"/>
</dbReference>
<dbReference type="SUPFAM" id="SSF55785">
    <property type="entry name" value="PYP-like sensor domain (PAS domain)"/>
    <property type="match status" value="1"/>
</dbReference>
<feature type="domain" description="PAS" evidence="15">
    <location>
        <begin position="182"/>
        <end position="227"/>
    </location>
</feature>
<dbReference type="SMART" id="SM00387">
    <property type="entry name" value="HATPase_c"/>
    <property type="match status" value="1"/>
</dbReference>
<feature type="domain" description="Histidine kinase" evidence="14">
    <location>
        <begin position="419"/>
        <end position="636"/>
    </location>
</feature>
<proteinExistence type="predicted"/>
<organism evidence="16 17">
    <name type="scientific">Candidatus Nitrospira nitrosa</name>
    <dbReference type="NCBI Taxonomy" id="1742972"/>
    <lineage>
        <taxon>Bacteria</taxon>
        <taxon>Pseudomonadati</taxon>
        <taxon>Nitrospirota</taxon>
        <taxon>Nitrospiria</taxon>
        <taxon>Nitrospirales</taxon>
        <taxon>Nitrospiraceae</taxon>
        <taxon>Nitrospira</taxon>
    </lineage>
</organism>
<dbReference type="GO" id="GO:0006355">
    <property type="term" value="P:regulation of DNA-templated transcription"/>
    <property type="evidence" value="ECO:0007669"/>
    <property type="project" value="InterPro"/>
</dbReference>
<dbReference type="EC" id="2.7.13.3" evidence="3"/>
<evidence type="ECO:0000259" key="15">
    <source>
        <dbReference type="PROSITE" id="PS50112"/>
    </source>
</evidence>
<dbReference type="OrthoDB" id="149796at2"/>
<dbReference type="PANTHER" id="PTHR42878">
    <property type="entry name" value="TWO-COMPONENT HISTIDINE KINASE"/>
    <property type="match status" value="1"/>
</dbReference>
<dbReference type="Pfam" id="PF02518">
    <property type="entry name" value="HATPase_c"/>
    <property type="match status" value="1"/>
</dbReference>
<dbReference type="GO" id="GO:0007234">
    <property type="term" value="P:osmosensory signaling via phosphorelay pathway"/>
    <property type="evidence" value="ECO:0007669"/>
    <property type="project" value="TreeGrafter"/>
</dbReference>
<accession>A0A0S4L543</accession>
<keyword evidence="10" id="KW-0902">Two-component regulatory system</keyword>
<feature type="coiled-coil region" evidence="12">
    <location>
        <begin position="304"/>
        <end position="359"/>
    </location>
</feature>
<dbReference type="AlphaFoldDB" id="A0A0S4L543"/>
<keyword evidence="9 13" id="KW-1133">Transmembrane helix</keyword>
<evidence type="ECO:0000256" key="11">
    <source>
        <dbReference type="ARBA" id="ARBA00023136"/>
    </source>
</evidence>
<dbReference type="SMART" id="SM00091">
    <property type="entry name" value="PAS"/>
    <property type="match status" value="1"/>
</dbReference>
<dbReference type="PANTHER" id="PTHR42878:SF7">
    <property type="entry name" value="SENSOR HISTIDINE KINASE GLRK"/>
    <property type="match status" value="1"/>
</dbReference>
<dbReference type="Gene3D" id="3.30.450.20">
    <property type="entry name" value="PAS domain"/>
    <property type="match status" value="1"/>
</dbReference>
<evidence type="ECO:0000256" key="6">
    <source>
        <dbReference type="ARBA" id="ARBA00022741"/>
    </source>
</evidence>
<dbReference type="GO" id="GO:0016020">
    <property type="term" value="C:membrane"/>
    <property type="evidence" value="ECO:0007669"/>
    <property type="project" value="UniProtKB-SubCell"/>
</dbReference>
<evidence type="ECO:0000313" key="17">
    <source>
        <dbReference type="Proteomes" id="UP000199032"/>
    </source>
</evidence>
<keyword evidence="4 16" id="KW-0808">Transferase</keyword>
<evidence type="ECO:0000256" key="3">
    <source>
        <dbReference type="ARBA" id="ARBA00012438"/>
    </source>
</evidence>
<evidence type="ECO:0000313" key="16">
    <source>
        <dbReference type="EMBL" id="CUS31818.1"/>
    </source>
</evidence>
<dbReference type="RefSeq" id="WP_090742685.1">
    <property type="nucleotide sequence ID" value="NZ_CZQA01000001.1"/>
</dbReference>
<dbReference type="InterPro" id="IPR050351">
    <property type="entry name" value="BphY/WalK/GraS-like"/>
</dbReference>
<dbReference type="PROSITE" id="PS50109">
    <property type="entry name" value="HIS_KIN"/>
    <property type="match status" value="1"/>
</dbReference>
<comment type="subcellular location">
    <subcellularLocation>
        <location evidence="2">Membrane</location>
        <topology evidence="2">Multi-pass membrane protein</topology>
    </subcellularLocation>
</comment>
<sequence>MNRFLPILVISLCLVGITIGALAIGAALVDLDSAERTHIFAARKTLSESLAIEYAILAASSQQSALESAVRALVAHESEIQSMAIQVMGGERLITVGDHDRYWVEPPARQSTLTHIQVPIHRASSPWATLQISFKPIHRSVEETWLTGAWPRFVAVVAVLMFIGTLALLARTLRHVDPSEVIPPRVKGALDSLTDSVVLVDRSGAIILANEAFCRLVHQSLSSILGRPLSRFDWKQDPDAPSSTLSAYPWERAIECKMLQQGVRLGFRVPAGGLHTLSVTSMPILEEGDVVRGILVSCHDVTDVDDAKAQLRDAITKLEQSQSKVVAQNEQLEQANDALTQEVEERKRIQTEREELNRKLLERSRSVGMADVASTVLHNVGNVLNSVNISIDVATRALKRVPIDDIAVLASLLQQHRHELVHYLSEDVQGKQIPSYLTMLAESVTENHAQVESELIGLSRNVDHIRQVVDRQVHLARSARAMWEPVRFQNMMEQALAIHRPTLDRRGYEIVERYDKDLEGFCDRHQVLQVLVNLVSNAQKAMEALPDKPHRLTLQVGAATDRPGFVRFEIMDTGVGIAEAHLSRLFTQGFTTRSDGHGIGLHSAMLAAKNLGGTLQARSDGPGRGATFVLDLPVTPIEVPV</sequence>
<dbReference type="InterPro" id="IPR013767">
    <property type="entry name" value="PAS_fold"/>
</dbReference>
<dbReference type="EMBL" id="CZQA01000001">
    <property type="protein sequence ID" value="CUS31818.1"/>
    <property type="molecule type" value="Genomic_DNA"/>
</dbReference>
<evidence type="ECO:0000256" key="7">
    <source>
        <dbReference type="ARBA" id="ARBA00022777"/>
    </source>
</evidence>
<dbReference type="GO" id="GO:0030295">
    <property type="term" value="F:protein kinase activator activity"/>
    <property type="evidence" value="ECO:0007669"/>
    <property type="project" value="TreeGrafter"/>
</dbReference>
<dbReference type="PRINTS" id="PR00344">
    <property type="entry name" value="BCTRLSENSOR"/>
</dbReference>
<evidence type="ECO:0000256" key="4">
    <source>
        <dbReference type="ARBA" id="ARBA00022679"/>
    </source>
</evidence>
<dbReference type="Proteomes" id="UP000199032">
    <property type="component" value="Unassembled WGS sequence"/>
</dbReference>
<evidence type="ECO:0000256" key="9">
    <source>
        <dbReference type="ARBA" id="ARBA00022989"/>
    </source>
</evidence>
<keyword evidence="6" id="KW-0547">Nucleotide-binding</keyword>
<evidence type="ECO:0000256" key="12">
    <source>
        <dbReference type="SAM" id="Coils"/>
    </source>
</evidence>
<evidence type="ECO:0000256" key="5">
    <source>
        <dbReference type="ARBA" id="ARBA00022692"/>
    </source>
</evidence>
<dbReference type="GO" id="GO:0000156">
    <property type="term" value="F:phosphorelay response regulator activity"/>
    <property type="evidence" value="ECO:0007669"/>
    <property type="project" value="TreeGrafter"/>
</dbReference>
<dbReference type="PROSITE" id="PS50112">
    <property type="entry name" value="PAS"/>
    <property type="match status" value="1"/>
</dbReference>
<dbReference type="NCBIfam" id="TIGR00229">
    <property type="entry name" value="sensory_box"/>
    <property type="match status" value="1"/>
</dbReference>
<gene>
    <name evidence="16" type="ORF">COMA1_10281</name>
</gene>
<dbReference type="Pfam" id="PF00989">
    <property type="entry name" value="PAS"/>
    <property type="match status" value="1"/>
</dbReference>
<dbReference type="InterPro" id="IPR035965">
    <property type="entry name" value="PAS-like_dom_sf"/>
</dbReference>
<keyword evidence="5 13" id="KW-0812">Transmembrane</keyword>
<dbReference type="InterPro" id="IPR004358">
    <property type="entry name" value="Sig_transdc_His_kin-like_C"/>
</dbReference>
<evidence type="ECO:0000259" key="14">
    <source>
        <dbReference type="PROSITE" id="PS50109"/>
    </source>
</evidence>
<name>A0A0S4L543_9BACT</name>
<evidence type="ECO:0000256" key="10">
    <source>
        <dbReference type="ARBA" id="ARBA00023012"/>
    </source>
</evidence>
<keyword evidence="17" id="KW-1185">Reference proteome</keyword>
<dbReference type="GO" id="GO:0004673">
    <property type="term" value="F:protein histidine kinase activity"/>
    <property type="evidence" value="ECO:0007669"/>
    <property type="project" value="UniProtKB-EC"/>
</dbReference>
<feature type="transmembrane region" description="Helical" evidence="13">
    <location>
        <begin position="7"/>
        <end position="29"/>
    </location>
</feature>
<protein>
    <recommendedName>
        <fullName evidence="3">histidine kinase</fullName>
        <ecNumber evidence="3">2.7.13.3</ecNumber>
    </recommendedName>
</protein>
<keyword evidence="7 16" id="KW-0418">Kinase</keyword>
<evidence type="ECO:0000256" key="1">
    <source>
        <dbReference type="ARBA" id="ARBA00000085"/>
    </source>
</evidence>
<keyword evidence="11 13" id="KW-0472">Membrane</keyword>
<keyword evidence="12" id="KW-0175">Coiled coil</keyword>
<keyword evidence="8" id="KW-0067">ATP-binding</keyword>
<comment type="catalytic activity">
    <reaction evidence="1">
        <text>ATP + protein L-histidine = ADP + protein N-phospho-L-histidine.</text>
        <dbReference type="EC" id="2.7.13.3"/>
    </reaction>
</comment>
<dbReference type="STRING" id="1742972.COMA1_10281"/>
<dbReference type="Gene3D" id="3.30.565.10">
    <property type="entry name" value="Histidine kinase-like ATPase, C-terminal domain"/>
    <property type="match status" value="1"/>
</dbReference>
<evidence type="ECO:0000256" key="8">
    <source>
        <dbReference type="ARBA" id="ARBA00022840"/>
    </source>
</evidence>
<reference evidence="16 17" key="1">
    <citation type="submission" date="2015-10" db="EMBL/GenBank/DDBJ databases">
        <authorList>
            <person name="Gilbert D.G."/>
        </authorList>
    </citation>
    <scope>NUCLEOTIDE SEQUENCE [LARGE SCALE GENOMIC DNA]</scope>
    <source>
        <strain evidence="16">COMA1</strain>
    </source>
</reference>
<evidence type="ECO:0000256" key="2">
    <source>
        <dbReference type="ARBA" id="ARBA00004141"/>
    </source>
</evidence>
<dbReference type="CDD" id="cd00130">
    <property type="entry name" value="PAS"/>
    <property type="match status" value="1"/>
</dbReference>
<dbReference type="InterPro" id="IPR036890">
    <property type="entry name" value="HATPase_C_sf"/>
</dbReference>
<dbReference type="SUPFAM" id="SSF55874">
    <property type="entry name" value="ATPase domain of HSP90 chaperone/DNA topoisomerase II/histidine kinase"/>
    <property type="match status" value="1"/>
</dbReference>
<evidence type="ECO:0000256" key="13">
    <source>
        <dbReference type="SAM" id="Phobius"/>
    </source>
</evidence>
<dbReference type="GO" id="GO:0005524">
    <property type="term" value="F:ATP binding"/>
    <property type="evidence" value="ECO:0007669"/>
    <property type="project" value="UniProtKB-KW"/>
</dbReference>
<dbReference type="InterPro" id="IPR003594">
    <property type="entry name" value="HATPase_dom"/>
</dbReference>
<dbReference type="InterPro" id="IPR000014">
    <property type="entry name" value="PAS"/>
</dbReference>